<evidence type="ECO:0000313" key="6">
    <source>
        <dbReference type="Proteomes" id="UP001064896"/>
    </source>
</evidence>
<feature type="transmembrane region" description="Helical" evidence="4">
    <location>
        <begin position="41"/>
        <end position="66"/>
    </location>
</feature>
<reference evidence="5" key="1">
    <citation type="submission" date="2020-05" db="EMBL/GenBank/DDBJ databases">
        <title>Complete genome sequence of Pseudomonas sp. Sm006.</title>
        <authorList>
            <person name="Takeuchi K."/>
            <person name="Someya N."/>
        </authorList>
    </citation>
    <scope>NUCLEOTIDE SEQUENCE</scope>
    <source>
        <strain evidence="5">Sm006</strain>
    </source>
</reference>
<feature type="transmembrane region" description="Helical" evidence="4">
    <location>
        <begin position="102"/>
        <end position="125"/>
    </location>
</feature>
<dbReference type="RefSeq" id="WP_265168339.1">
    <property type="nucleotide sequence ID" value="NZ_AP023081.1"/>
</dbReference>
<keyword evidence="3 4" id="KW-0472">Membrane</keyword>
<dbReference type="InterPro" id="IPR050327">
    <property type="entry name" value="Proton-linked_MCT"/>
</dbReference>
<organism evidence="5 6">
    <name type="scientific">Pseudomonas solani</name>
    <dbReference type="NCBI Taxonomy" id="2731552"/>
    <lineage>
        <taxon>Bacteria</taxon>
        <taxon>Pseudomonadati</taxon>
        <taxon>Pseudomonadota</taxon>
        <taxon>Gammaproteobacteria</taxon>
        <taxon>Pseudomonadales</taxon>
        <taxon>Pseudomonadaceae</taxon>
        <taxon>Pseudomonas</taxon>
    </lineage>
</organism>
<dbReference type="EMBL" id="AP023081">
    <property type="protein sequence ID" value="BCD88180.1"/>
    <property type="molecule type" value="Genomic_DNA"/>
</dbReference>
<evidence type="ECO:0000313" key="5">
    <source>
        <dbReference type="EMBL" id="BCD88180.1"/>
    </source>
</evidence>
<evidence type="ECO:0000256" key="3">
    <source>
        <dbReference type="ARBA" id="ARBA00023136"/>
    </source>
</evidence>
<evidence type="ECO:0000256" key="2">
    <source>
        <dbReference type="ARBA" id="ARBA00022989"/>
    </source>
</evidence>
<feature type="transmembrane region" description="Helical" evidence="4">
    <location>
        <begin position="383"/>
        <end position="408"/>
    </location>
</feature>
<feature type="transmembrane region" description="Helical" evidence="4">
    <location>
        <begin position="164"/>
        <end position="187"/>
    </location>
</feature>
<dbReference type="Gene3D" id="1.20.1250.20">
    <property type="entry name" value="MFS general substrate transporter like domains"/>
    <property type="match status" value="1"/>
</dbReference>
<feature type="transmembrane region" description="Helical" evidence="4">
    <location>
        <begin position="262"/>
        <end position="280"/>
    </location>
</feature>
<dbReference type="PANTHER" id="PTHR11360:SF290">
    <property type="entry name" value="MONOCARBOXYLATE MFS PERMEASE"/>
    <property type="match status" value="1"/>
</dbReference>
<name>A0ABM7LEV8_9PSED</name>
<dbReference type="PANTHER" id="PTHR11360">
    <property type="entry name" value="MONOCARBOXYLATE TRANSPORTER"/>
    <property type="match status" value="1"/>
</dbReference>
<feature type="transmembrane region" description="Helical" evidence="4">
    <location>
        <begin position="292"/>
        <end position="311"/>
    </location>
</feature>
<evidence type="ECO:0000256" key="4">
    <source>
        <dbReference type="SAM" id="Phobius"/>
    </source>
</evidence>
<protein>
    <submittedName>
        <fullName evidence="5">MFS transporter</fullName>
    </submittedName>
</protein>
<keyword evidence="1 4" id="KW-0812">Transmembrane</keyword>
<dbReference type="Pfam" id="PF07690">
    <property type="entry name" value="MFS_1"/>
    <property type="match status" value="1"/>
</dbReference>
<feature type="transmembrane region" description="Helical" evidence="4">
    <location>
        <begin position="228"/>
        <end position="250"/>
    </location>
</feature>
<evidence type="ECO:0000256" key="1">
    <source>
        <dbReference type="ARBA" id="ARBA00022692"/>
    </source>
</evidence>
<accession>A0ABM7LEV8</accession>
<sequence length="422" mass="43652">MKTSEFFGARVVLATFVLAMFGWGIGFYGPPIYLYAVIQRTGWSVELCSAAVTLHFLAGTLVIANLPRLYGRFGVPRVTVTGTLSLVLGVFGWAVAAQPWQLFLAATLSGLGWVTLGAAAVNAIISPWFVAKRPAALAMAYNGASLGGVVFSSAWVFLIARLGFAPASLLVGALALLVIGFCAWRVFRFTPERLGQQPDGLDAPSAAVAQVAPARTLAGRALWTDRRFLSLAAGMALGLFAQIGLIAHLFLLLVPRLGEQQAGLAMGLATLCAIVGRTLVGACIRPGTNRRTVACMSYGVQLLGCLALLMADAHVALVWLGVALFGVGIGNATSLPPLIAQSEFERGDVPRVVALIVAMAQGCYAFAPAIFGVLLAMGDAAAASSALFIGAGAVQLLAILALSLGGAARGVTAAARQQALGR</sequence>
<feature type="transmembrane region" description="Helical" evidence="4">
    <location>
        <begin position="137"/>
        <end position="158"/>
    </location>
</feature>
<dbReference type="SUPFAM" id="SSF103473">
    <property type="entry name" value="MFS general substrate transporter"/>
    <property type="match status" value="1"/>
</dbReference>
<gene>
    <name evidence="5" type="ORF">PSm6_45870</name>
</gene>
<feature type="transmembrane region" description="Helical" evidence="4">
    <location>
        <begin position="317"/>
        <end position="340"/>
    </location>
</feature>
<feature type="transmembrane region" description="Helical" evidence="4">
    <location>
        <begin position="7"/>
        <end position="29"/>
    </location>
</feature>
<dbReference type="InterPro" id="IPR036259">
    <property type="entry name" value="MFS_trans_sf"/>
</dbReference>
<proteinExistence type="predicted"/>
<feature type="transmembrane region" description="Helical" evidence="4">
    <location>
        <begin position="352"/>
        <end position="377"/>
    </location>
</feature>
<keyword evidence="6" id="KW-1185">Reference proteome</keyword>
<dbReference type="Proteomes" id="UP001064896">
    <property type="component" value="Chromosome"/>
</dbReference>
<keyword evidence="2 4" id="KW-1133">Transmembrane helix</keyword>
<dbReference type="InterPro" id="IPR011701">
    <property type="entry name" value="MFS"/>
</dbReference>
<feature type="transmembrane region" description="Helical" evidence="4">
    <location>
        <begin position="78"/>
        <end position="96"/>
    </location>
</feature>